<organism evidence="1 2">
    <name type="scientific">Laodelphax striatellus</name>
    <name type="common">Small brown planthopper</name>
    <name type="synonym">Delphax striatella</name>
    <dbReference type="NCBI Taxonomy" id="195883"/>
    <lineage>
        <taxon>Eukaryota</taxon>
        <taxon>Metazoa</taxon>
        <taxon>Ecdysozoa</taxon>
        <taxon>Arthropoda</taxon>
        <taxon>Hexapoda</taxon>
        <taxon>Insecta</taxon>
        <taxon>Pterygota</taxon>
        <taxon>Neoptera</taxon>
        <taxon>Paraneoptera</taxon>
        <taxon>Hemiptera</taxon>
        <taxon>Auchenorrhyncha</taxon>
        <taxon>Fulgoroidea</taxon>
        <taxon>Delphacidae</taxon>
        <taxon>Criomorphinae</taxon>
        <taxon>Laodelphax</taxon>
    </lineage>
</organism>
<accession>A0A482WY46</accession>
<evidence type="ECO:0000313" key="1">
    <source>
        <dbReference type="EMBL" id="RZF38454.1"/>
    </source>
</evidence>
<reference evidence="1 2" key="1">
    <citation type="journal article" date="2017" name="Gigascience">
        <title>Genome sequence of the small brown planthopper, Laodelphax striatellus.</title>
        <authorList>
            <person name="Zhu J."/>
            <person name="Jiang F."/>
            <person name="Wang X."/>
            <person name="Yang P."/>
            <person name="Bao Y."/>
            <person name="Zhao W."/>
            <person name="Wang W."/>
            <person name="Lu H."/>
            <person name="Wang Q."/>
            <person name="Cui N."/>
            <person name="Li J."/>
            <person name="Chen X."/>
            <person name="Luo L."/>
            <person name="Yu J."/>
            <person name="Kang L."/>
            <person name="Cui F."/>
        </authorList>
    </citation>
    <scope>NUCLEOTIDE SEQUENCE [LARGE SCALE GENOMIC DNA]</scope>
    <source>
        <strain evidence="1">Lst14</strain>
    </source>
</reference>
<dbReference type="AlphaFoldDB" id="A0A482WY46"/>
<dbReference type="EMBL" id="QKKF02022267">
    <property type="protein sequence ID" value="RZF38454.1"/>
    <property type="molecule type" value="Genomic_DNA"/>
</dbReference>
<proteinExistence type="predicted"/>
<gene>
    <name evidence="1" type="ORF">LSTR_LSTR011944</name>
</gene>
<dbReference type="Proteomes" id="UP000291343">
    <property type="component" value="Unassembled WGS sequence"/>
</dbReference>
<name>A0A482WY46_LAOST</name>
<keyword evidence="2" id="KW-1185">Reference proteome</keyword>
<dbReference type="InParanoid" id="A0A482WY46"/>
<evidence type="ECO:0000313" key="2">
    <source>
        <dbReference type="Proteomes" id="UP000291343"/>
    </source>
</evidence>
<comment type="caution">
    <text evidence="1">The sequence shown here is derived from an EMBL/GenBank/DDBJ whole genome shotgun (WGS) entry which is preliminary data.</text>
</comment>
<sequence>MRLLTWRLEGYKDGCLRHCIDEHHRVSDAVMLRRSTTRCSQPEDATCWRKLEEAVAAEQVDSAATAESDEEEEVAFII</sequence>
<protein>
    <submittedName>
        <fullName evidence="1">Uncharacterized protein</fullName>
    </submittedName>
</protein>